<evidence type="ECO:0000313" key="3">
    <source>
        <dbReference type="Proteomes" id="UP001152622"/>
    </source>
</evidence>
<dbReference type="EMBL" id="JAINUF010000002">
    <property type="protein sequence ID" value="KAJ8375802.1"/>
    <property type="molecule type" value="Genomic_DNA"/>
</dbReference>
<evidence type="ECO:0000313" key="2">
    <source>
        <dbReference type="EMBL" id="KAJ8375802.1"/>
    </source>
</evidence>
<comment type="caution">
    <text evidence="2">The sequence shown here is derived from an EMBL/GenBank/DDBJ whole genome shotgun (WGS) entry which is preliminary data.</text>
</comment>
<protein>
    <submittedName>
        <fullName evidence="2">Uncharacterized protein</fullName>
    </submittedName>
</protein>
<keyword evidence="3" id="KW-1185">Reference proteome</keyword>
<evidence type="ECO:0000256" key="1">
    <source>
        <dbReference type="SAM" id="MobiDB-lite"/>
    </source>
</evidence>
<accession>A0A9Q1G5G6</accession>
<dbReference type="Proteomes" id="UP001152622">
    <property type="component" value="Chromosome 2"/>
</dbReference>
<sequence length="109" mass="11591">MGSGCGLHSREVGHVTDTDRLAQGPRLTSHTSETAARAKNMNARSECSDMGPLGWRRDSPERETARMSRDVVLKAQKAAPLSIPGGTPLRPSAQSRSEPGLGRRSGVSP</sequence>
<organism evidence="2 3">
    <name type="scientific">Synaphobranchus kaupii</name>
    <name type="common">Kaup's arrowtooth eel</name>
    <dbReference type="NCBI Taxonomy" id="118154"/>
    <lineage>
        <taxon>Eukaryota</taxon>
        <taxon>Metazoa</taxon>
        <taxon>Chordata</taxon>
        <taxon>Craniata</taxon>
        <taxon>Vertebrata</taxon>
        <taxon>Euteleostomi</taxon>
        <taxon>Actinopterygii</taxon>
        <taxon>Neopterygii</taxon>
        <taxon>Teleostei</taxon>
        <taxon>Anguilliformes</taxon>
        <taxon>Synaphobranchidae</taxon>
        <taxon>Synaphobranchus</taxon>
    </lineage>
</organism>
<feature type="compositionally biased region" description="Basic and acidic residues" evidence="1">
    <location>
        <begin position="55"/>
        <end position="72"/>
    </location>
</feature>
<dbReference type="AlphaFoldDB" id="A0A9Q1G5G6"/>
<proteinExistence type="predicted"/>
<feature type="region of interest" description="Disordered" evidence="1">
    <location>
        <begin position="1"/>
        <end position="109"/>
    </location>
</feature>
<name>A0A9Q1G5G6_SYNKA</name>
<gene>
    <name evidence="2" type="ORF">SKAU_G00063820</name>
</gene>
<feature type="compositionally biased region" description="Basic and acidic residues" evidence="1">
    <location>
        <begin position="8"/>
        <end position="20"/>
    </location>
</feature>
<reference evidence="2" key="1">
    <citation type="journal article" date="2023" name="Science">
        <title>Genome structures resolve the early diversification of teleost fishes.</title>
        <authorList>
            <person name="Parey E."/>
            <person name="Louis A."/>
            <person name="Montfort J."/>
            <person name="Bouchez O."/>
            <person name="Roques C."/>
            <person name="Iampietro C."/>
            <person name="Lluch J."/>
            <person name="Castinel A."/>
            <person name="Donnadieu C."/>
            <person name="Desvignes T."/>
            <person name="Floi Bucao C."/>
            <person name="Jouanno E."/>
            <person name="Wen M."/>
            <person name="Mejri S."/>
            <person name="Dirks R."/>
            <person name="Jansen H."/>
            <person name="Henkel C."/>
            <person name="Chen W.J."/>
            <person name="Zahm M."/>
            <person name="Cabau C."/>
            <person name="Klopp C."/>
            <person name="Thompson A.W."/>
            <person name="Robinson-Rechavi M."/>
            <person name="Braasch I."/>
            <person name="Lecointre G."/>
            <person name="Bobe J."/>
            <person name="Postlethwait J.H."/>
            <person name="Berthelot C."/>
            <person name="Roest Crollius H."/>
            <person name="Guiguen Y."/>
        </authorList>
    </citation>
    <scope>NUCLEOTIDE SEQUENCE</scope>
    <source>
        <strain evidence="2">WJC10195</strain>
    </source>
</reference>